<accession>A0AAV8VDP4</accession>
<dbReference type="GO" id="GO:0003676">
    <property type="term" value="F:nucleic acid binding"/>
    <property type="evidence" value="ECO:0007669"/>
    <property type="project" value="InterPro"/>
</dbReference>
<evidence type="ECO:0000259" key="1">
    <source>
        <dbReference type="Pfam" id="PF03184"/>
    </source>
</evidence>
<evidence type="ECO:0000313" key="2">
    <source>
        <dbReference type="EMBL" id="KAJ8912389.1"/>
    </source>
</evidence>
<dbReference type="EMBL" id="JANEYG010000131">
    <property type="protein sequence ID" value="KAJ8912389.1"/>
    <property type="molecule type" value="Genomic_DNA"/>
</dbReference>
<dbReference type="Proteomes" id="UP001159042">
    <property type="component" value="Unassembled WGS sequence"/>
</dbReference>
<dbReference type="AlphaFoldDB" id="A0AAV8VDP4"/>
<comment type="caution">
    <text evidence="2">The sequence shown here is derived from an EMBL/GenBank/DDBJ whole genome shotgun (WGS) entry which is preliminary data.</text>
</comment>
<proteinExistence type="predicted"/>
<protein>
    <recommendedName>
        <fullName evidence="1">DDE-1 domain-containing protein</fullName>
    </recommendedName>
</protein>
<gene>
    <name evidence="2" type="ORF">NQ315_013455</name>
</gene>
<organism evidence="2 3">
    <name type="scientific">Exocentrus adspersus</name>
    <dbReference type="NCBI Taxonomy" id="1586481"/>
    <lineage>
        <taxon>Eukaryota</taxon>
        <taxon>Metazoa</taxon>
        <taxon>Ecdysozoa</taxon>
        <taxon>Arthropoda</taxon>
        <taxon>Hexapoda</taxon>
        <taxon>Insecta</taxon>
        <taxon>Pterygota</taxon>
        <taxon>Neoptera</taxon>
        <taxon>Endopterygota</taxon>
        <taxon>Coleoptera</taxon>
        <taxon>Polyphaga</taxon>
        <taxon>Cucujiformia</taxon>
        <taxon>Chrysomeloidea</taxon>
        <taxon>Cerambycidae</taxon>
        <taxon>Lamiinae</taxon>
        <taxon>Acanthocinini</taxon>
        <taxon>Exocentrus</taxon>
    </lineage>
</organism>
<feature type="domain" description="DDE-1" evidence="1">
    <location>
        <begin position="21"/>
        <end position="123"/>
    </location>
</feature>
<reference evidence="2 3" key="1">
    <citation type="journal article" date="2023" name="Insect Mol. Biol.">
        <title>Genome sequencing provides insights into the evolution of gene families encoding plant cell wall-degrading enzymes in longhorned beetles.</title>
        <authorList>
            <person name="Shin N.R."/>
            <person name="Okamura Y."/>
            <person name="Kirsch R."/>
            <person name="Pauchet Y."/>
        </authorList>
    </citation>
    <scope>NUCLEOTIDE SEQUENCE [LARGE SCALE GENOMIC DNA]</scope>
    <source>
        <strain evidence="2">EAD_L_NR</strain>
    </source>
</reference>
<sequence length="291" mass="32797">MFNADESGFNSDPSREQARWTSENVYLGTLYGVSRNGWMEVPHFYHWYVTSFVPHVEALRVKYNLPGKTAILTFDGHCSHASVRIVNAAIEHNIELFLFLSHLTNRIQLLDKSVFGRIKSKWDRILVAHGKSEMGFKTTGVFSVNPDMFSEEYFDPLQLKNTKKSISSLPLGVHCATPVPEEPSPGSSNFLMLQYSSTTQHPNQGTSTSSVEIHVTPLLEQPSLDVTTKTTSTKQVVTKNHSPNSILNIFTQKLQEISSSSRLEGSIETLPKKVVPSLKQYTYLWRSPYNT</sequence>
<name>A0AAV8VDP4_9CUCU</name>
<dbReference type="Pfam" id="PF03184">
    <property type="entry name" value="DDE_1"/>
    <property type="match status" value="1"/>
</dbReference>
<keyword evidence="3" id="KW-1185">Reference proteome</keyword>
<dbReference type="InterPro" id="IPR004875">
    <property type="entry name" value="DDE_SF_endonuclease_dom"/>
</dbReference>
<evidence type="ECO:0000313" key="3">
    <source>
        <dbReference type="Proteomes" id="UP001159042"/>
    </source>
</evidence>